<keyword evidence="3" id="KW-1185">Reference proteome</keyword>
<keyword evidence="1" id="KW-0472">Membrane</keyword>
<dbReference type="Proteomes" id="UP000772812">
    <property type="component" value="Unassembled WGS sequence"/>
</dbReference>
<reference evidence="2 3" key="1">
    <citation type="journal article" date="2021" name="Syst. Appl. Microbiol.">
        <title>Persephonella atlantica sp. nov.: How to adapt to physico-chemical gradients in high temperature hydrothermal habitats.</title>
        <authorList>
            <person name="Francois D.X."/>
            <person name="Godfroy A."/>
            <person name="Mathien C."/>
            <person name="Aube J."/>
            <person name="Cathalot C."/>
            <person name="Lesongeur F."/>
            <person name="L'Haridon S."/>
            <person name="Philippon X."/>
            <person name="Roussel E.G."/>
        </authorList>
    </citation>
    <scope>NUCLEOTIDE SEQUENCE [LARGE SCALE GENOMIC DNA]</scope>
    <source>
        <strain evidence="2 3">MO1340</strain>
    </source>
</reference>
<accession>A0ABS1GKT1</accession>
<keyword evidence="1" id="KW-0812">Transmembrane</keyword>
<gene>
    <name evidence="2" type="ORF">GWK41_10000</name>
</gene>
<feature type="transmembrane region" description="Helical" evidence="1">
    <location>
        <begin position="94"/>
        <end position="127"/>
    </location>
</feature>
<dbReference type="EMBL" id="JAACYA010000002">
    <property type="protein sequence ID" value="MBK3333396.1"/>
    <property type="molecule type" value="Genomic_DNA"/>
</dbReference>
<feature type="transmembrane region" description="Helical" evidence="1">
    <location>
        <begin position="22"/>
        <end position="42"/>
    </location>
</feature>
<evidence type="ECO:0000313" key="3">
    <source>
        <dbReference type="Proteomes" id="UP000772812"/>
    </source>
</evidence>
<keyword evidence="1" id="KW-1133">Transmembrane helix</keyword>
<protein>
    <submittedName>
        <fullName evidence="2">Uncharacterized protein</fullName>
    </submittedName>
</protein>
<comment type="caution">
    <text evidence="2">The sequence shown here is derived from an EMBL/GenBank/DDBJ whole genome shotgun (WGS) entry which is preliminary data.</text>
</comment>
<organism evidence="2 3">
    <name type="scientific">Persephonella atlantica</name>
    <dbReference type="NCBI Taxonomy" id="2699429"/>
    <lineage>
        <taxon>Bacteria</taxon>
        <taxon>Pseudomonadati</taxon>
        <taxon>Aquificota</taxon>
        <taxon>Aquificia</taxon>
        <taxon>Aquificales</taxon>
        <taxon>Hydrogenothermaceae</taxon>
        <taxon>Persephonella</taxon>
    </lineage>
</organism>
<name>A0ABS1GKT1_9AQUI</name>
<sequence>MITRQSSVFYVASAVFLLDKNLLGLLIFSLLGFVAVVILHYTRKDKYEDIERPLSYENILVFKDKHELVDAILDRLLPETQKKAGIKIDIKKTAVLMLIYTGAVLLFVYSFGKAFYLFLLIGNIFLITEGSND</sequence>
<evidence type="ECO:0000313" key="2">
    <source>
        <dbReference type="EMBL" id="MBK3333396.1"/>
    </source>
</evidence>
<dbReference type="RefSeq" id="WP_200675011.1">
    <property type="nucleotide sequence ID" value="NZ_JAACYA010000002.1"/>
</dbReference>
<evidence type="ECO:0000256" key="1">
    <source>
        <dbReference type="SAM" id="Phobius"/>
    </source>
</evidence>
<proteinExistence type="predicted"/>